<evidence type="ECO:0000256" key="1">
    <source>
        <dbReference type="ARBA" id="ARBA00022450"/>
    </source>
</evidence>
<keyword evidence="2" id="KW-0597">Phosphoprotein</keyword>
<dbReference type="SUPFAM" id="SSF52777">
    <property type="entry name" value="CoA-dependent acyltransferases"/>
    <property type="match status" value="1"/>
</dbReference>
<dbReference type="NCBIfam" id="TIGR01733">
    <property type="entry name" value="AA-adenyl-dom"/>
    <property type="match status" value="1"/>
</dbReference>
<keyword evidence="5" id="KW-1185">Reference proteome</keyword>
<dbReference type="CDD" id="cd05930">
    <property type="entry name" value="A_NRPS"/>
    <property type="match status" value="1"/>
</dbReference>
<dbReference type="InterPro" id="IPR000873">
    <property type="entry name" value="AMP-dep_synth/lig_dom"/>
</dbReference>
<dbReference type="Proteomes" id="UP001431010">
    <property type="component" value="Chromosome"/>
</dbReference>
<dbReference type="InterPro" id="IPR006162">
    <property type="entry name" value="Ppantetheine_attach_site"/>
</dbReference>
<dbReference type="InterPro" id="IPR020845">
    <property type="entry name" value="AMP-binding_CS"/>
</dbReference>
<dbReference type="InterPro" id="IPR025110">
    <property type="entry name" value="AMP-bd_C"/>
</dbReference>
<dbReference type="PANTHER" id="PTHR45527">
    <property type="entry name" value="NONRIBOSOMAL PEPTIDE SYNTHETASE"/>
    <property type="match status" value="1"/>
</dbReference>
<evidence type="ECO:0000313" key="5">
    <source>
        <dbReference type="Proteomes" id="UP001431010"/>
    </source>
</evidence>
<dbReference type="SUPFAM" id="SSF56801">
    <property type="entry name" value="Acetyl-CoA synthetase-like"/>
    <property type="match status" value="1"/>
</dbReference>
<dbReference type="PANTHER" id="PTHR45527:SF1">
    <property type="entry name" value="FATTY ACID SYNTHASE"/>
    <property type="match status" value="1"/>
</dbReference>
<dbReference type="Gene3D" id="2.30.38.10">
    <property type="entry name" value="Luciferase, Domain 3"/>
    <property type="match status" value="1"/>
</dbReference>
<dbReference type="InterPro" id="IPR009081">
    <property type="entry name" value="PP-bd_ACP"/>
</dbReference>
<name>A0ABY3RAK4_9BRAD</name>
<dbReference type="SUPFAM" id="SSF47336">
    <property type="entry name" value="ACP-like"/>
    <property type="match status" value="1"/>
</dbReference>
<dbReference type="Pfam" id="PF00501">
    <property type="entry name" value="AMP-binding"/>
    <property type="match status" value="1"/>
</dbReference>
<dbReference type="RefSeq" id="WP_231320100.1">
    <property type="nucleotide sequence ID" value="NZ_CP088156.1"/>
</dbReference>
<dbReference type="PROSITE" id="PS00012">
    <property type="entry name" value="PHOSPHOPANTETHEINE"/>
    <property type="match status" value="1"/>
</dbReference>
<dbReference type="Pfam" id="PF00550">
    <property type="entry name" value="PP-binding"/>
    <property type="match status" value="1"/>
</dbReference>
<evidence type="ECO:0000313" key="4">
    <source>
        <dbReference type="EMBL" id="UFZ04088.1"/>
    </source>
</evidence>
<dbReference type="Pfam" id="PF13193">
    <property type="entry name" value="AMP-binding_C"/>
    <property type="match status" value="1"/>
</dbReference>
<proteinExistence type="predicted"/>
<accession>A0ABY3RAK4</accession>
<protein>
    <submittedName>
        <fullName evidence="4">Amino acid adenylation domain-containing protein</fullName>
    </submittedName>
</protein>
<reference evidence="4" key="1">
    <citation type="journal article" date="2024" name="Antonie Van Leeuwenhoek">
        <title>Bradyrhizobium ontarionense sp. nov., a novel bacterial symbiont isolated from Aeschynomene indica (Indian jointvetch), harbours photosynthesis, nitrogen fixation and nitrous oxide (N2O) reductase genes.</title>
        <authorList>
            <person name="Bromfield E.S.P."/>
            <person name="Cloutier S."/>
        </authorList>
    </citation>
    <scope>NUCLEOTIDE SEQUENCE</scope>
    <source>
        <strain evidence="4">A19</strain>
    </source>
</reference>
<dbReference type="InterPro" id="IPR010071">
    <property type="entry name" value="AA_adenyl_dom"/>
</dbReference>
<dbReference type="PROSITE" id="PS00455">
    <property type="entry name" value="AMP_BINDING"/>
    <property type="match status" value="1"/>
</dbReference>
<dbReference type="Gene3D" id="3.30.300.30">
    <property type="match status" value="1"/>
</dbReference>
<dbReference type="Gene3D" id="1.10.1200.10">
    <property type="entry name" value="ACP-like"/>
    <property type="match status" value="1"/>
</dbReference>
<dbReference type="SMART" id="SM00823">
    <property type="entry name" value="PKS_PP"/>
    <property type="match status" value="1"/>
</dbReference>
<dbReference type="InterPro" id="IPR020806">
    <property type="entry name" value="PKS_PP-bd"/>
</dbReference>
<dbReference type="InterPro" id="IPR045851">
    <property type="entry name" value="AMP-bd_C_sf"/>
</dbReference>
<dbReference type="Gene3D" id="3.40.50.980">
    <property type="match status" value="2"/>
</dbReference>
<dbReference type="InterPro" id="IPR036736">
    <property type="entry name" value="ACP-like_sf"/>
</dbReference>
<evidence type="ECO:0000256" key="2">
    <source>
        <dbReference type="ARBA" id="ARBA00022553"/>
    </source>
</evidence>
<dbReference type="EMBL" id="CP088156">
    <property type="protein sequence ID" value="UFZ04088.1"/>
    <property type="molecule type" value="Genomic_DNA"/>
</dbReference>
<sequence>MTAIHRRKSEHEYWNALLERHPERPGFIRDRIKRTASPDWRDFAFELSGHATRVGGGSEQRLLAVLASATAAFVHRCSEAVHFTIGVRVPRENDEHVSGNTVVPLGIAIADDESFKTLTYKVRAWLDDALSHASVPMGAWATMRSQTDGQLFDVAISMANGREDSGRDLAGASTNFLFLRDGDLLGCKLRYDANAFLAGGVALHARRFAVFLDRLCASPFDSISAIDLFLPGERECWERLNDTAARFPQDCTIDEIFREQAARTPQRVAVWFEDRHLTYSELDRQSNQIAHALRARGAGPEMVVAVTARRSLQTIPALLGVLKAGAAYLPIDPHEPAARQRFKLQHSDVRLVLDDLSGEPLHCDGLDRINLADPRLYQGPDQHLDTLTHPANLAYVLYTSGSTGKPKGVAVPHRGVVNRLHWGQQRYALTPNDVLLQKTSLLFDVSLYELFWWAWAGASVRMLPPDAERDPRVLAETLRSTGVTVVHFVPSMLPAYLDALRQAPTGLVPPQLRLVLTSGEALQQDQVREFLRLLRSAGNSAPIVNLYGPTEASIEVSSFECADEDVPDRIPIGRPISNVRLYVFDKNLTLCPPLIPGELYLGGECVTRGYVNDPASTAAAFVPNPLDGERVYRTGDQARLLPSGEIEFLGRRDHQLKIRGLRVETGEIEHRLREHPGIAAAVVCPEQRRGETILQAYVVTGGQPDLTEQTLRTWLANSLPDYMIPSSFSVLPTLPLLSSGKVDRKALAERAKPLSRAVSHVAPRDRTEAEVAAIWCRTLQVEQVGIDDPFFEIGGSSLSVLTILAGLIQTFGHDIPLAALFEHTTVRKQARWLDGEFAATEVLATIDSRADEAASIVTESLKAFEAGSDV</sequence>
<dbReference type="Gene3D" id="3.30.559.30">
    <property type="entry name" value="Nonribosomal peptide synthetase, condensation domain"/>
    <property type="match status" value="1"/>
</dbReference>
<dbReference type="PROSITE" id="PS50075">
    <property type="entry name" value="CARRIER"/>
    <property type="match status" value="1"/>
</dbReference>
<feature type="domain" description="Carrier" evidence="3">
    <location>
        <begin position="762"/>
        <end position="837"/>
    </location>
</feature>
<evidence type="ECO:0000259" key="3">
    <source>
        <dbReference type="PROSITE" id="PS50075"/>
    </source>
</evidence>
<gene>
    <name evidence="4" type="ORF">LQG66_33675</name>
</gene>
<keyword evidence="1" id="KW-0596">Phosphopantetheine</keyword>
<organism evidence="4 5">
    <name type="scientific">Bradyrhizobium ontarionense</name>
    <dbReference type="NCBI Taxonomy" id="2898149"/>
    <lineage>
        <taxon>Bacteria</taxon>
        <taxon>Pseudomonadati</taxon>
        <taxon>Pseudomonadota</taxon>
        <taxon>Alphaproteobacteria</taxon>
        <taxon>Hyphomicrobiales</taxon>
        <taxon>Nitrobacteraceae</taxon>
        <taxon>Bradyrhizobium</taxon>
    </lineage>
</organism>